<dbReference type="Proteomes" id="UP000663868">
    <property type="component" value="Unassembled WGS sequence"/>
</dbReference>
<organism evidence="2 4">
    <name type="scientific">Adineta steineri</name>
    <dbReference type="NCBI Taxonomy" id="433720"/>
    <lineage>
        <taxon>Eukaryota</taxon>
        <taxon>Metazoa</taxon>
        <taxon>Spiralia</taxon>
        <taxon>Gnathifera</taxon>
        <taxon>Rotifera</taxon>
        <taxon>Eurotatoria</taxon>
        <taxon>Bdelloidea</taxon>
        <taxon>Adinetida</taxon>
        <taxon>Adinetidae</taxon>
        <taxon>Adineta</taxon>
    </lineage>
</organism>
<dbReference type="AlphaFoldDB" id="A0A814ES37"/>
<evidence type="ECO:0000313" key="4">
    <source>
        <dbReference type="Proteomes" id="UP000663860"/>
    </source>
</evidence>
<gene>
    <name evidence="2" type="ORF">IZO911_LOCUS16160</name>
    <name evidence="3" type="ORF">KXQ929_LOCUS13188</name>
</gene>
<accession>A0A814ES37</accession>
<comment type="caution">
    <text evidence="2">The sequence shown here is derived from an EMBL/GenBank/DDBJ whole genome shotgun (WGS) entry which is preliminary data.</text>
</comment>
<dbReference type="Proteomes" id="UP000663860">
    <property type="component" value="Unassembled WGS sequence"/>
</dbReference>
<proteinExistence type="predicted"/>
<name>A0A814ES37_9BILA</name>
<evidence type="ECO:0000313" key="3">
    <source>
        <dbReference type="EMBL" id="CAF3733205.1"/>
    </source>
</evidence>
<evidence type="ECO:0000256" key="1">
    <source>
        <dbReference type="SAM" id="SignalP"/>
    </source>
</evidence>
<dbReference type="EMBL" id="CAJNOE010000143">
    <property type="protein sequence ID" value="CAF0973229.1"/>
    <property type="molecule type" value="Genomic_DNA"/>
</dbReference>
<protein>
    <submittedName>
        <fullName evidence="2">Uncharacterized protein</fullName>
    </submittedName>
</protein>
<keyword evidence="1" id="KW-0732">Signal</keyword>
<feature type="chain" id="PRO_5035600278" evidence="1">
    <location>
        <begin position="23"/>
        <end position="91"/>
    </location>
</feature>
<dbReference type="EMBL" id="CAJOBB010000698">
    <property type="protein sequence ID" value="CAF3733205.1"/>
    <property type="molecule type" value="Genomic_DNA"/>
</dbReference>
<sequence length="91" mass="10986">MKYLLFSSIFIVFLLTINLSLSIDLSQQEFVNDDLLTILAKDDIEQYHPKWRRQSKLFSSRSDKMKKDKGRSRTLTYDFLLHKWFLRKVPE</sequence>
<evidence type="ECO:0000313" key="2">
    <source>
        <dbReference type="EMBL" id="CAF0973229.1"/>
    </source>
</evidence>
<feature type="signal peptide" evidence="1">
    <location>
        <begin position="1"/>
        <end position="22"/>
    </location>
</feature>
<reference evidence="2" key="1">
    <citation type="submission" date="2021-02" db="EMBL/GenBank/DDBJ databases">
        <authorList>
            <person name="Nowell W R."/>
        </authorList>
    </citation>
    <scope>NUCLEOTIDE SEQUENCE</scope>
</reference>